<dbReference type="EMBL" id="JANJYJ010000002">
    <property type="protein sequence ID" value="KAK3225351.1"/>
    <property type="molecule type" value="Genomic_DNA"/>
</dbReference>
<comment type="caution">
    <text evidence="2">The sequence shown here is derived from an EMBL/GenBank/DDBJ whole genome shotgun (WGS) entry which is preliminary data.</text>
</comment>
<feature type="compositionally biased region" description="Basic and acidic residues" evidence="1">
    <location>
        <begin position="1"/>
        <end position="17"/>
    </location>
</feature>
<reference evidence="2" key="1">
    <citation type="journal article" date="2023" name="Plant J.">
        <title>Genome sequences and population genomics provide insights into the demographic history, inbreeding, and mutation load of two 'living fossil' tree species of Dipteronia.</title>
        <authorList>
            <person name="Feng Y."/>
            <person name="Comes H.P."/>
            <person name="Chen J."/>
            <person name="Zhu S."/>
            <person name="Lu R."/>
            <person name="Zhang X."/>
            <person name="Li P."/>
            <person name="Qiu J."/>
            <person name="Olsen K.M."/>
            <person name="Qiu Y."/>
        </authorList>
    </citation>
    <scope>NUCLEOTIDE SEQUENCE</scope>
    <source>
        <strain evidence="2">NBL</strain>
    </source>
</reference>
<gene>
    <name evidence="2" type="ORF">Dsin_005213</name>
</gene>
<feature type="compositionally biased region" description="Basic and acidic residues" evidence="1">
    <location>
        <begin position="24"/>
        <end position="33"/>
    </location>
</feature>
<name>A0AAE0EEH2_9ROSI</name>
<accession>A0AAE0EEH2</accession>
<dbReference type="Proteomes" id="UP001281410">
    <property type="component" value="Unassembled WGS sequence"/>
</dbReference>
<dbReference type="PANTHER" id="PTHR35735">
    <property type="entry name" value="PROTEIN NIM1-INTERACTING 2"/>
    <property type="match status" value="1"/>
</dbReference>
<proteinExistence type="predicted"/>
<evidence type="ECO:0000256" key="1">
    <source>
        <dbReference type="SAM" id="MobiDB-lite"/>
    </source>
</evidence>
<keyword evidence="3" id="KW-1185">Reference proteome</keyword>
<organism evidence="2 3">
    <name type="scientific">Dipteronia sinensis</name>
    <dbReference type="NCBI Taxonomy" id="43782"/>
    <lineage>
        <taxon>Eukaryota</taxon>
        <taxon>Viridiplantae</taxon>
        <taxon>Streptophyta</taxon>
        <taxon>Embryophyta</taxon>
        <taxon>Tracheophyta</taxon>
        <taxon>Spermatophyta</taxon>
        <taxon>Magnoliopsida</taxon>
        <taxon>eudicotyledons</taxon>
        <taxon>Gunneridae</taxon>
        <taxon>Pentapetalae</taxon>
        <taxon>rosids</taxon>
        <taxon>malvids</taxon>
        <taxon>Sapindales</taxon>
        <taxon>Sapindaceae</taxon>
        <taxon>Hippocastanoideae</taxon>
        <taxon>Acereae</taxon>
        <taxon>Dipteronia</taxon>
    </lineage>
</organism>
<dbReference type="GO" id="GO:0010112">
    <property type="term" value="P:regulation of systemic acquired resistance"/>
    <property type="evidence" value="ECO:0007669"/>
    <property type="project" value="InterPro"/>
</dbReference>
<evidence type="ECO:0000313" key="3">
    <source>
        <dbReference type="Proteomes" id="UP001281410"/>
    </source>
</evidence>
<protein>
    <submittedName>
        <fullName evidence="2">Uncharacterized protein</fullName>
    </submittedName>
</protein>
<dbReference type="InterPro" id="IPR034577">
    <property type="entry name" value="NIMIN-2"/>
</dbReference>
<sequence>MEAEKRKRSERNSEDRLTRKKKKEEKEKEKEEIATDAEVEEFFAILRRMQVAVKYFGEGWRSAVETEAAAAVAATATAAVDEDDKDQEVKIGEMAVEVVEEEEKNCRVLDLNATPEGESHVASA</sequence>
<evidence type="ECO:0000313" key="2">
    <source>
        <dbReference type="EMBL" id="KAK3225351.1"/>
    </source>
</evidence>
<dbReference type="AlphaFoldDB" id="A0AAE0EEH2"/>
<dbReference type="PANTHER" id="PTHR35735:SF5">
    <property type="entry name" value="PROTEIN NIM1-INTERACTING 2"/>
    <property type="match status" value="1"/>
</dbReference>
<feature type="region of interest" description="Disordered" evidence="1">
    <location>
        <begin position="1"/>
        <end position="33"/>
    </location>
</feature>